<accession>A0A2U1ZVQ0</accession>
<reference evidence="1 2" key="1">
    <citation type="submission" date="2018-03" db="EMBL/GenBank/DDBJ databases">
        <title>Genome assembly of novel Miniimonas species PCH200.</title>
        <authorList>
            <person name="Thakur V."/>
            <person name="Kumar V."/>
            <person name="Singh D."/>
        </authorList>
    </citation>
    <scope>NUCLEOTIDE SEQUENCE [LARGE SCALE GENOMIC DNA]</scope>
    <source>
        <strain evidence="1 2">PCH200</strain>
    </source>
</reference>
<proteinExistence type="predicted"/>
<keyword evidence="2" id="KW-1185">Reference proteome</keyword>
<dbReference type="EMBL" id="PYHR01000002">
    <property type="protein sequence ID" value="PWD51044.1"/>
    <property type="molecule type" value="Genomic_DNA"/>
</dbReference>
<comment type="caution">
    <text evidence="1">The sequence shown here is derived from an EMBL/GenBank/DDBJ whole genome shotgun (WGS) entry which is preliminary data.</text>
</comment>
<dbReference type="AlphaFoldDB" id="A0A2U1ZVQ0"/>
<dbReference type="OrthoDB" id="162563at2"/>
<dbReference type="InterPro" id="IPR016888">
    <property type="entry name" value="UCP028498"/>
</dbReference>
<gene>
    <name evidence="1" type="ORF">C8046_10685</name>
</gene>
<name>A0A2U1ZVQ0_9MICO</name>
<protein>
    <submittedName>
        <fullName evidence="1">DUF2255 domain-containing protein</fullName>
    </submittedName>
</protein>
<evidence type="ECO:0000313" key="2">
    <source>
        <dbReference type="Proteomes" id="UP000245166"/>
    </source>
</evidence>
<sequence>MSWTERELEVAARSDELEVSSRRSDGSLRPAVTIWVVRAGDDVVIRSASGPGNGWFRRAVTSGVGRVSVGGVTRDVAFELVDDGGAHVAWHAAVDAAYHAKYDRYGARIVGSVVGPTAATATLRVHPRG</sequence>
<dbReference type="Pfam" id="PF10012">
    <property type="entry name" value="DUF2255"/>
    <property type="match status" value="1"/>
</dbReference>
<dbReference type="RefSeq" id="WP_109229425.1">
    <property type="nucleotide sequence ID" value="NZ_PYHR01000002.1"/>
</dbReference>
<organism evidence="1 2">
    <name type="scientific">Serinibacter arcticus</name>
    <dbReference type="NCBI Taxonomy" id="1655435"/>
    <lineage>
        <taxon>Bacteria</taxon>
        <taxon>Bacillati</taxon>
        <taxon>Actinomycetota</taxon>
        <taxon>Actinomycetes</taxon>
        <taxon>Micrococcales</taxon>
        <taxon>Beutenbergiaceae</taxon>
        <taxon>Serinibacter</taxon>
    </lineage>
</organism>
<evidence type="ECO:0000313" key="1">
    <source>
        <dbReference type="EMBL" id="PWD51044.1"/>
    </source>
</evidence>
<dbReference type="Proteomes" id="UP000245166">
    <property type="component" value="Unassembled WGS sequence"/>
</dbReference>